<reference evidence="2 3" key="1">
    <citation type="submission" date="2017-03" db="EMBL/GenBank/DDBJ databases">
        <title>Widespread Adenine N6-methylation of Active Genes in Fungi.</title>
        <authorList>
            <consortium name="DOE Joint Genome Institute"/>
            <person name="Mondo S.J."/>
            <person name="Dannebaum R.O."/>
            <person name="Kuo R.C."/>
            <person name="Louie K.B."/>
            <person name="Bewick A.J."/>
            <person name="Labutti K."/>
            <person name="Haridas S."/>
            <person name="Kuo A."/>
            <person name="Salamov A."/>
            <person name="Ahrendt S.R."/>
            <person name="Lau R."/>
            <person name="Bowen B.P."/>
            <person name="Lipzen A."/>
            <person name="Sullivan W."/>
            <person name="Andreopoulos W.B."/>
            <person name="Clum A."/>
            <person name="Lindquist E."/>
            <person name="Daum C."/>
            <person name="Northen T.R."/>
            <person name="Ramamoorthy G."/>
            <person name="Schmitz R.J."/>
            <person name="Gryganskyi A."/>
            <person name="Culley D."/>
            <person name="Magnuson J."/>
            <person name="James T.Y."/>
            <person name="O'Malley M.A."/>
            <person name="Stajich J.E."/>
            <person name="Spatafora J.W."/>
            <person name="Visel A."/>
            <person name="Grigoriev I.V."/>
        </authorList>
    </citation>
    <scope>NUCLEOTIDE SEQUENCE [LARGE SCALE GENOMIC DNA]</scope>
    <source>
        <strain evidence="2 3">NRRL Y-17943</strain>
    </source>
</reference>
<sequence length="224" mass="24969">MPQTITSVDLPHTHLETSVPSRYLSHVIVASLKRRGFQAAEAGALIEMERLLKRHVQNLFIHAKRWSDLANRSSPNALDFIASHEDRVKRLKRESKRPRKGPKLSTIPREPSPTPLQLLTDLKEIMLANNGSSDDIKPTMMDIPERKLEGAFEGAPSLPGEWTYADPRTDADGDPDNSVEPPSSRLPLVTPSSLEFVKSTVAEKGIDPELGIVNYRKRARGALR</sequence>
<dbReference type="CDD" id="cd00076">
    <property type="entry name" value="HFD_SF"/>
    <property type="match status" value="1"/>
</dbReference>
<dbReference type="RefSeq" id="XP_021867833.1">
    <property type="nucleotide sequence ID" value="XM_022017252.1"/>
</dbReference>
<evidence type="ECO:0000313" key="2">
    <source>
        <dbReference type="EMBL" id="ORX33506.1"/>
    </source>
</evidence>
<evidence type="ECO:0000313" key="3">
    <source>
        <dbReference type="Proteomes" id="UP000193218"/>
    </source>
</evidence>
<dbReference type="AlphaFoldDB" id="A0A1Y1U7K8"/>
<dbReference type="InParanoid" id="A0A1Y1U7K8"/>
<comment type="caution">
    <text evidence="2">The sequence shown here is derived from an EMBL/GenBank/DDBJ whole genome shotgun (WGS) entry which is preliminary data.</text>
</comment>
<feature type="region of interest" description="Disordered" evidence="1">
    <location>
        <begin position="152"/>
        <end position="187"/>
    </location>
</feature>
<organism evidence="2 3">
    <name type="scientific">Kockovaella imperatae</name>
    <dbReference type="NCBI Taxonomy" id="4999"/>
    <lineage>
        <taxon>Eukaryota</taxon>
        <taxon>Fungi</taxon>
        <taxon>Dikarya</taxon>
        <taxon>Basidiomycota</taxon>
        <taxon>Agaricomycotina</taxon>
        <taxon>Tremellomycetes</taxon>
        <taxon>Tremellales</taxon>
        <taxon>Cuniculitremaceae</taxon>
        <taxon>Kockovaella</taxon>
    </lineage>
</organism>
<dbReference type="EMBL" id="NBSH01000020">
    <property type="protein sequence ID" value="ORX33506.1"/>
    <property type="molecule type" value="Genomic_DNA"/>
</dbReference>
<dbReference type="OrthoDB" id="2193813at2759"/>
<dbReference type="GO" id="GO:0046982">
    <property type="term" value="F:protein heterodimerization activity"/>
    <property type="evidence" value="ECO:0007669"/>
    <property type="project" value="InterPro"/>
</dbReference>
<name>A0A1Y1U7K8_9TREE</name>
<proteinExistence type="predicted"/>
<gene>
    <name evidence="2" type="ORF">BD324DRAFT_639597</name>
</gene>
<dbReference type="Proteomes" id="UP000193218">
    <property type="component" value="Unassembled WGS sequence"/>
</dbReference>
<dbReference type="Gene3D" id="1.10.20.10">
    <property type="entry name" value="Histone, subunit A"/>
    <property type="match status" value="1"/>
</dbReference>
<feature type="compositionally biased region" description="Basic residues" evidence="1">
    <location>
        <begin position="89"/>
        <end position="102"/>
    </location>
</feature>
<keyword evidence="3" id="KW-1185">Reference proteome</keyword>
<evidence type="ECO:0000256" key="1">
    <source>
        <dbReference type="SAM" id="MobiDB-lite"/>
    </source>
</evidence>
<feature type="region of interest" description="Disordered" evidence="1">
    <location>
        <begin position="89"/>
        <end position="115"/>
    </location>
</feature>
<protein>
    <recommendedName>
        <fullName evidence="4">Bromodomain associated domain-containing protein</fullName>
    </recommendedName>
</protein>
<dbReference type="GeneID" id="33559061"/>
<dbReference type="InterPro" id="IPR009072">
    <property type="entry name" value="Histone-fold"/>
</dbReference>
<evidence type="ECO:0008006" key="4">
    <source>
        <dbReference type="Google" id="ProtNLM"/>
    </source>
</evidence>
<accession>A0A1Y1U7K8</accession>
<dbReference type="STRING" id="4999.A0A1Y1U7K8"/>